<gene>
    <name evidence="3" type="ORF">GLX27_000483</name>
</gene>
<dbReference type="Proteomes" id="UP000818624">
    <property type="component" value="Chromosome 1"/>
</dbReference>
<evidence type="ECO:0000313" key="4">
    <source>
        <dbReference type="Proteomes" id="UP000818624"/>
    </source>
</evidence>
<comment type="similarity">
    <text evidence="1">Belongs to the NipSnap family.</text>
</comment>
<name>A0ABY8EN89_MALFU</name>
<keyword evidence="4" id="KW-1185">Reference proteome</keyword>
<dbReference type="PANTHER" id="PTHR21017:SF17">
    <property type="entry name" value="PROTEIN NIPSNAP"/>
    <property type="match status" value="1"/>
</dbReference>
<reference evidence="3 4" key="1">
    <citation type="journal article" date="2020" name="Elife">
        <title>Loss of centromere function drives karyotype evolution in closely related Malassezia species.</title>
        <authorList>
            <person name="Sankaranarayanan S.R."/>
            <person name="Ianiri G."/>
            <person name="Coelho M.A."/>
            <person name="Reza M.H."/>
            <person name="Thimmappa B.C."/>
            <person name="Ganguly P."/>
            <person name="Vadnala R.N."/>
            <person name="Sun S."/>
            <person name="Siddharthan R."/>
            <person name="Tellgren-Roth C."/>
            <person name="Dawson T.L."/>
            <person name="Heitman J."/>
            <person name="Sanyal K."/>
        </authorList>
    </citation>
    <scope>NUCLEOTIDE SEQUENCE [LARGE SCALE GENOMIC DNA]</scope>
    <source>
        <strain evidence="3">CBS14141</strain>
    </source>
</reference>
<sequence>MAEYRAMTSKYHPMIEEHYKDVLTWAGSWEVVVGDIGYFYHFWRYQNYAGVDKFERETVTDALQREYREHVYPLSYSRQNWLTQAFSFWNPTLPPKNFDSIYELRTYHLKPGHLLEWERDWRKGLEARRPYQEPVGAWFSHVGGLHTVFHIWEYPSLEEREKTRAAAWQVEAWSTTVNKTVRLIDSMHSQIMRPISYRT</sequence>
<feature type="domain" description="NIPSNAP" evidence="2">
    <location>
        <begin position="102"/>
        <end position="197"/>
    </location>
</feature>
<organism evidence="3 4">
    <name type="scientific">Malassezia furfur</name>
    <name type="common">Pityriasis versicolor infection agent</name>
    <name type="synonym">Pityrosporum furfur</name>
    <dbReference type="NCBI Taxonomy" id="55194"/>
    <lineage>
        <taxon>Eukaryota</taxon>
        <taxon>Fungi</taxon>
        <taxon>Dikarya</taxon>
        <taxon>Basidiomycota</taxon>
        <taxon>Ustilaginomycotina</taxon>
        <taxon>Malasseziomycetes</taxon>
        <taxon>Malasseziales</taxon>
        <taxon>Malasseziaceae</taxon>
        <taxon>Malassezia</taxon>
    </lineage>
</organism>
<dbReference type="SUPFAM" id="SSF54909">
    <property type="entry name" value="Dimeric alpha+beta barrel"/>
    <property type="match status" value="2"/>
</dbReference>
<dbReference type="PANTHER" id="PTHR21017">
    <property type="entry name" value="NIPSNAP-RELATED"/>
    <property type="match status" value="1"/>
</dbReference>
<dbReference type="EMBL" id="CP046234">
    <property type="protein sequence ID" value="WFD45858.1"/>
    <property type="molecule type" value="Genomic_DNA"/>
</dbReference>
<dbReference type="Pfam" id="PF07978">
    <property type="entry name" value="NIPSNAP"/>
    <property type="match status" value="1"/>
</dbReference>
<evidence type="ECO:0000313" key="3">
    <source>
        <dbReference type="EMBL" id="WFD45858.1"/>
    </source>
</evidence>
<evidence type="ECO:0000256" key="1">
    <source>
        <dbReference type="ARBA" id="ARBA00005291"/>
    </source>
</evidence>
<proteinExistence type="inferred from homology"/>
<evidence type="ECO:0000259" key="2">
    <source>
        <dbReference type="Pfam" id="PF07978"/>
    </source>
</evidence>
<dbReference type="InterPro" id="IPR012577">
    <property type="entry name" value="NIPSNAP"/>
</dbReference>
<protein>
    <recommendedName>
        <fullName evidence="2">NIPSNAP domain-containing protein</fullName>
    </recommendedName>
</protein>
<dbReference type="InterPro" id="IPR011008">
    <property type="entry name" value="Dimeric_a/b-barrel"/>
</dbReference>
<dbReference type="InterPro" id="IPR051557">
    <property type="entry name" value="NipSnap_domain"/>
</dbReference>
<accession>A0ABY8EN89</accession>
<dbReference type="Gene3D" id="3.30.70.100">
    <property type="match status" value="2"/>
</dbReference>